<protein>
    <submittedName>
        <fullName evidence="3">ABC transporter substrate-binding protein</fullName>
    </submittedName>
</protein>
<dbReference type="SUPFAM" id="SSF53850">
    <property type="entry name" value="Periplasmic binding protein-like II"/>
    <property type="match status" value="1"/>
</dbReference>
<reference evidence="3 4" key="1">
    <citation type="journal article" date="2018" name="Nat. Biotechnol.">
        <title>A standardized bacterial taxonomy based on genome phylogeny substantially revises the tree of life.</title>
        <authorList>
            <person name="Parks D.H."/>
            <person name="Chuvochina M."/>
            <person name="Waite D.W."/>
            <person name="Rinke C."/>
            <person name="Skarshewski A."/>
            <person name="Chaumeil P.A."/>
            <person name="Hugenholtz P."/>
        </authorList>
    </citation>
    <scope>NUCLEOTIDE SEQUENCE [LARGE SCALE GENOMIC DNA]</scope>
    <source>
        <strain evidence="3">UBA10707</strain>
    </source>
</reference>
<evidence type="ECO:0000256" key="1">
    <source>
        <dbReference type="ARBA" id="ARBA00006987"/>
    </source>
</evidence>
<dbReference type="Proteomes" id="UP000264036">
    <property type="component" value="Unassembled WGS sequence"/>
</dbReference>
<comment type="caution">
    <text evidence="3">The sequence shown here is derived from an EMBL/GenBank/DDBJ whole genome shotgun (WGS) entry which is preliminary data.</text>
</comment>
<evidence type="ECO:0000313" key="3">
    <source>
        <dbReference type="EMBL" id="HBP31094.1"/>
    </source>
</evidence>
<evidence type="ECO:0000256" key="2">
    <source>
        <dbReference type="SAM" id="SignalP"/>
    </source>
</evidence>
<dbReference type="PANTHER" id="PTHR42928">
    <property type="entry name" value="TRICARBOXYLATE-BINDING PROTEIN"/>
    <property type="match status" value="1"/>
</dbReference>
<dbReference type="Gene3D" id="3.40.190.10">
    <property type="entry name" value="Periplasmic binding protein-like II"/>
    <property type="match status" value="1"/>
</dbReference>
<dbReference type="Gene3D" id="3.40.190.150">
    <property type="entry name" value="Bordetella uptake gene, domain 1"/>
    <property type="match status" value="1"/>
</dbReference>
<keyword evidence="2" id="KW-0732">Signal</keyword>
<dbReference type="Pfam" id="PF03401">
    <property type="entry name" value="TctC"/>
    <property type="match status" value="1"/>
</dbReference>
<dbReference type="CDD" id="cd07012">
    <property type="entry name" value="PBP2_Bug_TTT"/>
    <property type="match status" value="1"/>
</dbReference>
<dbReference type="EMBL" id="DOEK01000035">
    <property type="protein sequence ID" value="HBP31094.1"/>
    <property type="molecule type" value="Genomic_DNA"/>
</dbReference>
<organism evidence="3 4">
    <name type="scientific">Advenella kashmirensis</name>
    <dbReference type="NCBI Taxonomy" id="310575"/>
    <lineage>
        <taxon>Bacteria</taxon>
        <taxon>Pseudomonadati</taxon>
        <taxon>Pseudomonadota</taxon>
        <taxon>Betaproteobacteria</taxon>
        <taxon>Burkholderiales</taxon>
        <taxon>Alcaligenaceae</taxon>
    </lineage>
</organism>
<dbReference type="InterPro" id="IPR042100">
    <property type="entry name" value="Bug_dom1"/>
</dbReference>
<dbReference type="PANTHER" id="PTHR42928:SF5">
    <property type="entry name" value="BLR1237 PROTEIN"/>
    <property type="match status" value="1"/>
</dbReference>
<dbReference type="AlphaFoldDB" id="A0A356LJK4"/>
<name>A0A356LJK4_9BURK</name>
<accession>A0A356LJK4</accession>
<comment type="similarity">
    <text evidence="1">Belongs to the UPF0065 (bug) family.</text>
</comment>
<dbReference type="InterPro" id="IPR005064">
    <property type="entry name" value="BUG"/>
</dbReference>
<feature type="signal peptide" evidence="2">
    <location>
        <begin position="1"/>
        <end position="22"/>
    </location>
</feature>
<gene>
    <name evidence="3" type="ORF">DD666_16995</name>
</gene>
<sequence length="324" mass="34981">MSKRSLRFTPLLLLLSPALVWASDHWPDKPVKLVVGYAAGGPVDTAARQFAKFLGDQVGQPVVIENKTGASGIIAAENVARAPADGSVLYFLASPTLTITPHIQKGIQIDKDRDFRYLGNLVEYTNVLVVNNKLPVKNISELVAYAKANPGALSFGSAGVGSSNQLSAELLKQRTDTEMLHVPYRGNAPAMIDVIGGKTSMMFDITGTAINYINSGKVRALAVTSKERNRALPDVPSMSEAGIDDYDVTGWYGVVGPAKLDDATAGQIEKALKTVSELPEYRKQMEKVGYTISLRSGKQLKSRIDNEYRLWGEVTAKAGIQADK</sequence>
<proteinExistence type="inferred from homology"/>
<evidence type="ECO:0000313" key="4">
    <source>
        <dbReference type="Proteomes" id="UP000264036"/>
    </source>
</evidence>
<dbReference type="PIRSF" id="PIRSF017082">
    <property type="entry name" value="YflP"/>
    <property type="match status" value="1"/>
</dbReference>
<feature type="chain" id="PRO_5016710782" evidence="2">
    <location>
        <begin position="23"/>
        <end position="324"/>
    </location>
</feature>